<proteinExistence type="predicted"/>
<name>A0ACC1J669_9FUNG</name>
<dbReference type="EMBL" id="JANBPW010002908">
    <property type="protein sequence ID" value="KAJ1939245.1"/>
    <property type="molecule type" value="Genomic_DNA"/>
</dbReference>
<comment type="caution">
    <text evidence="1">The sequence shown here is derived from an EMBL/GenBank/DDBJ whole genome shotgun (WGS) entry which is preliminary data.</text>
</comment>
<dbReference type="EC" id="1.6.99.1" evidence="1"/>
<evidence type="ECO:0000313" key="1">
    <source>
        <dbReference type="EMBL" id="KAJ1939245.1"/>
    </source>
</evidence>
<sequence length="244" mass="26264">MSHKRKAPWDRNTKYWCRYCSIFVHDNSSSRRIHESGVKHKENMQQYLRNIDENAEKAASAEAALQKQLDKIEQAASDAYSKDTGSNPAAAASQPGTEPPPTKTTAVAAPSEPAEEPEELAMDSRPADIGVVGGWEVVEGDDEEEKESGGGTESFHPAADGGVGTAIADESATSDAALHKLHKLRGSEWLDDEDVAKAEEFEVAEKTLHSADSNGARADDKGAAAGASGMFKKRRIGSRNTRKK</sequence>
<dbReference type="Proteomes" id="UP001150603">
    <property type="component" value="Unassembled WGS sequence"/>
</dbReference>
<reference evidence="1" key="1">
    <citation type="submission" date="2022-07" db="EMBL/GenBank/DDBJ databases">
        <title>Phylogenomic reconstructions and comparative analyses of Kickxellomycotina fungi.</title>
        <authorList>
            <person name="Reynolds N.K."/>
            <person name="Stajich J.E."/>
            <person name="Barry K."/>
            <person name="Grigoriev I.V."/>
            <person name="Crous P."/>
            <person name="Smith M.E."/>
        </authorList>
    </citation>
    <scope>NUCLEOTIDE SEQUENCE</scope>
    <source>
        <strain evidence="1">NRRL 5244</strain>
    </source>
</reference>
<evidence type="ECO:0000313" key="2">
    <source>
        <dbReference type="Proteomes" id="UP001150603"/>
    </source>
</evidence>
<keyword evidence="2" id="KW-1185">Reference proteome</keyword>
<accession>A0ACC1J669</accession>
<gene>
    <name evidence="1" type="primary">WBP4</name>
    <name evidence="1" type="ORF">FBU59_004186</name>
</gene>
<organism evidence="1 2">
    <name type="scientific">Linderina macrospora</name>
    <dbReference type="NCBI Taxonomy" id="4868"/>
    <lineage>
        <taxon>Eukaryota</taxon>
        <taxon>Fungi</taxon>
        <taxon>Fungi incertae sedis</taxon>
        <taxon>Zoopagomycota</taxon>
        <taxon>Kickxellomycotina</taxon>
        <taxon>Kickxellomycetes</taxon>
        <taxon>Kickxellales</taxon>
        <taxon>Kickxellaceae</taxon>
        <taxon>Linderina</taxon>
    </lineage>
</organism>
<protein>
    <submittedName>
        <fullName evidence="1">WW domain binding protein 4</fullName>
        <ecNumber evidence="1">1.6.99.1</ecNumber>
    </submittedName>
</protein>
<keyword evidence="1" id="KW-0560">Oxidoreductase</keyword>